<dbReference type="OrthoDB" id="29596at2759"/>
<proteinExistence type="predicted"/>
<gene>
    <name evidence="1" type="ordered locus">AALP_Aa4g099200</name>
</gene>
<dbReference type="EMBL" id="CM002872">
    <property type="protein sequence ID" value="KFK36262.1"/>
    <property type="molecule type" value="Genomic_DNA"/>
</dbReference>
<evidence type="ECO:0000313" key="1">
    <source>
        <dbReference type="EMBL" id="KFK36262.1"/>
    </source>
</evidence>
<dbReference type="Proteomes" id="UP000029120">
    <property type="component" value="Chromosome 4"/>
</dbReference>
<keyword evidence="2" id="KW-1185">Reference proteome</keyword>
<evidence type="ECO:0000313" key="2">
    <source>
        <dbReference type="Proteomes" id="UP000029120"/>
    </source>
</evidence>
<sequence>MCMGRIQEAKSLLNDLCSMMDVGSEVQVRVSGGLLAILESERIIETLEQNKYGAASIAIDSVMEVPLYPPIFIHLLFLCSSFTKFQQEHI</sequence>
<dbReference type="AlphaFoldDB" id="A0A087H2B0"/>
<reference evidence="2" key="1">
    <citation type="journal article" date="2015" name="Nat. Plants">
        <title>Genome expansion of Arabis alpina linked with retrotransposition and reduced symmetric DNA methylation.</title>
        <authorList>
            <person name="Willing E.M."/>
            <person name="Rawat V."/>
            <person name="Mandakova T."/>
            <person name="Maumus F."/>
            <person name="James G.V."/>
            <person name="Nordstroem K.J."/>
            <person name="Becker C."/>
            <person name="Warthmann N."/>
            <person name="Chica C."/>
            <person name="Szarzynska B."/>
            <person name="Zytnicki M."/>
            <person name="Albani M.C."/>
            <person name="Kiefer C."/>
            <person name="Bergonzi S."/>
            <person name="Castaings L."/>
            <person name="Mateos J.L."/>
            <person name="Berns M.C."/>
            <person name="Bujdoso N."/>
            <person name="Piofczyk T."/>
            <person name="de Lorenzo L."/>
            <person name="Barrero-Sicilia C."/>
            <person name="Mateos I."/>
            <person name="Piednoel M."/>
            <person name="Hagmann J."/>
            <person name="Chen-Min-Tao R."/>
            <person name="Iglesias-Fernandez R."/>
            <person name="Schuster S.C."/>
            <person name="Alonso-Blanco C."/>
            <person name="Roudier F."/>
            <person name="Carbonero P."/>
            <person name="Paz-Ares J."/>
            <person name="Davis S.J."/>
            <person name="Pecinka A."/>
            <person name="Quesneville H."/>
            <person name="Colot V."/>
            <person name="Lysak M.A."/>
            <person name="Weigel D."/>
            <person name="Coupland G."/>
            <person name="Schneeberger K."/>
        </authorList>
    </citation>
    <scope>NUCLEOTIDE SEQUENCE [LARGE SCALE GENOMIC DNA]</scope>
    <source>
        <strain evidence="2">cv. Pajares</strain>
    </source>
</reference>
<name>A0A087H2B0_ARAAL</name>
<organism evidence="1 2">
    <name type="scientific">Arabis alpina</name>
    <name type="common">Alpine rock-cress</name>
    <dbReference type="NCBI Taxonomy" id="50452"/>
    <lineage>
        <taxon>Eukaryota</taxon>
        <taxon>Viridiplantae</taxon>
        <taxon>Streptophyta</taxon>
        <taxon>Embryophyta</taxon>
        <taxon>Tracheophyta</taxon>
        <taxon>Spermatophyta</taxon>
        <taxon>Magnoliopsida</taxon>
        <taxon>eudicotyledons</taxon>
        <taxon>Gunneridae</taxon>
        <taxon>Pentapetalae</taxon>
        <taxon>rosids</taxon>
        <taxon>malvids</taxon>
        <taxon>Brassicales</taxon>
        <taxon>Brassicaceae</taxon>
        <taxon>Arabideae</taxon>
        <taxon>Arabis</taxon>
    </lineage>
</organism>
<protein>
    <submittedName>
        <fullName evidence="1">Uncharacterized protein</fullName>
    </submittedName>
</protein>
<accession>A0A087H2B0</accession>
<dbReference type="Gramene" id="KFK36262">
    <property type="protein sequence ID" value="KFK36262"/>
    <property type="gene ID" value="AALP_AA4G099200"/>
</dbReference>